<dbReference type="AlphaFoldDB" id="A0A8H6WE83"/>
<dbReference type="Gene3D" id="1.20.1070.10">
    <property type="entry name" value="Rhodopsin 7-helix transmembrane proteins"/>
    <property type="match status" value="1"/>
</dbReference>
<reference evidence="2" key="1">
    <citation type="submission" date="2020-05" db="EMBL/GenBank/DDBJ databases">
        <title>Mycena genomes resolve the evolution of fungal bioluminescence.</title>
        <authorList>
            <person name="Tsai I.J."/>
        </authorList>
    </citation>
    <scope>NUCLEOTIDE SEQUENCE</scope>
    <source>
        <strain evidence="2">110903Hualien_Pintung</strain>
    </source>
</reference>
<feature type="transmembrane region" description="Helical" evidence="1">
    <location>
        <begin position="91"/>
        <end position="113"/>
    </location>
</feature>
<comment type="caution">
    <text evidence="2">The sequence shown here is derived from an EMBL/GenBank/DDBJ whole genome shotgun (WGS) entry which is preliminary data.</text>
</comment>
<evidence type="ECO:0000313" key="3">
    <source>
        <dbReference type="Proteomes" id="UP000613580"/>
    </source>
</evidence>
<dbReference type="Proteomes" id="UP000613580">
    <property type="component" value="Unassembled WGS sequence"/>
</dbReference>
<evidence type="ECO:0000313" key="2">
    <source>
        <dbReference type="EMBL" id="KAF7313336.1"/>
    </source>
</evidence>
<feature type="transmembrane region" description="Helical" evidence="1">
    <location>
        <begin position="50"/>
        <end position="71"/>
    </location>
</feature>
<keyword evidence="1" id="KW-0812">Transmembrane</keyword>
<protein>
    <submittedName>
        <fullName evidence="2">Uncharacterized protein</fullName>
    </submittedName>
</protein>
<proteinExistence type="predicted"/>
<name>A0A8H6WE83_MYCCL</name>
<dbReference type="OrthoDB" id="2988301at2759"/>
<accession>A0A8H6WE83</accession>
<dbReference type="EMBL" id="JACAZE010000006">
    <property type="protein sequence ID" value="KAF7313336.1"/>
    <property type="molecule type" value="Genomic_DNA"/>
</dbReference>
<evidence type="ECO:0000256" key="1">
    <source>
        <dbReference type="SAM" id="Phobius"/>
    </source>
</evidence>
<feature type="transmembrane region" description="Helical" evidence="1">
    <location>
        <begin position="177"/>
        <end position="198"/>
    </location>
</feature>
<gene>
    <name evidence="2" type="ORF">HMN09_00489100</name>
</gene>
<feature type="transmembrane region" description="Helical" evidence="1">
    <location>
        <begin position="238"/>
        <end position="260"/>
    </location>
</feature>
<organism evidence="2 3">
    <name type="scientific">Mycena chlorophos</name>
    <name type="common">Agaric fungus</name>
    <name type="synonym">Agaricus chlorophos</name>
    <dbReference type="NCBI Taxonomy" id="658473"/>
    <lineage>
        <taxon>Eukaryota</taxon>
        <taxon>Fungi</taxon>
        <taxon>Dikarya</taxon>
        <taxon>Basidiomycota</taxon>
        <taxon>Agaricomycotina</taxon>
        <taxon>Agaricomycetes</taxon>
        <taxon>Agaricomycetidae</taxon>
        <taxon>Agaricales</taxon>
        <taxon>Marasmiineae</taxon>
        <taxon>Mycenaceae</taxon>
        <taxon>Mycena</taxon>
    </lineage>
</organism>
<feature type="transmembrane region" description="Helical" evidence="1">
    <location>
        <begin position="16"/>
        <end position="38"/>
    </location>
</feature>
<keyword evidence="1" id="KW-1133">Transmembrane helix</keyword>
<feature type="transmembrane region" description="Helical" evidence="1">
    <location>
        <begin position="272"/>
        <end position="293"/>
    </location>
</feature>
<keyword evidence="1" id="KW-0472">Membrane</keyword>
<dbReference type="SUPFAM" id="SSF81321">
    <property type="entry name" value="Family A G protein-coupled receptor-like"/>
    <property type="match status" value="1"/>
</dbReference>
<sequence length="318" mass="34761">MTAVQDHSDSHESAPLVSVFLTFQLIGLSGLILLVLTAALSKRVKRNPTWYNFVVSWIISCISYSFIFIIGQQEDPQFGPCLFQESLIYGAPVLTSSVTLAFAIDMLLNILAASAPQRSQHRRRYLTILLLVMPYLVWLGIVISLLVYGGENPKEVRKGPNGTYCDLEADTPSKVSSGLTVILTFVLLIIEGTSVCLPTHSLSPSTDRQLPGYITARIIKNRRVLNKDNKLIRMAVRVMVFSIFGAVGLGIGIAYVLYSIPGASFDVIMSTLPTGLILIFGTQADLLSVWTFWRTPPMEGAANDKASMVSSQASNGKV</sequence>
<keyword evidence="3" id="KW-1185">Reference proteome</keyword>
<feature type="transmembrane region" description="Helical" evidence="1">
    <location>
        <begin position="125"/>
        <end position="148"/>
    </location>
</feature>